<dbReference type="Proteomes" id="UP001055439">
    <property type="component" value="Chromosome 1"/>
</dbReference>
<name>A0A9E7J8M2_9LILI</name>
<proteinExistence type="predicted"/>
<gene>
    <name evidence="1" type="ORF">MUK42_07888</name>
</gene>
<dbReference type="EMBL" id="CP097502">
    <property type="protein sequence ID" value="URD72059.1"/>
    <property type="molecule type" value="Genomic_DNA"/>
</dbReference>
<reference evidence="1" key="1">
    <citation type="submission" date="2022-05" db="EMBL/GenBank/DDBJ databases">
        <title>The Musa troglodytarum L. genome provides insights into the mechanism of non-climacteric behaviour and enrichment of carotenoids.</title>
        <authorList>
            <person name="Wang J."/>
        </authorList>
    </citation>
    <scope>NUCLEOTIDE SEQUENCE</scope>
    <source>
        <tissue evidence="1">Leaf</tissue>
    </source>
</reference>
<protein>
    <submittedName>
        <fullName evidence="1">Uncharacterized protein</fullName>
    </submittedName>
</protein>
<accession>A0A9E7J8M2</accession>
<dbReference type="AlphaFoldDB" id="A0A9E7J8M2"/>
<evidence type="ECO:0000313" key="1">
    <source>
        <dbReference type="EMBL" id="URD72059.1"/>
    </source>
</evidence>
<evidence type="ECO:0000313" key="2">
    <source>
        <dbReference type="Proteomes" id="UP001055439"/>
    </source>
</evidence>
<keyword evidence="2" id="KW-1185">Reference proteome</keyword>
<sequence length="38" mass="3912">MSTAPSRGILSAISLHSASPRTTMARAWIGSQTLALGL</sequence>
<organism evidence="1 2">
    <name type="scientific">Musa troglodytarum</name>
    <name type="common">fe'i banana</name>
    <dbReference type="NCBI Taxonomy" id="320322"/>
    <lineage>
        <taxon>Eukaryota</taxon>
        <taxon>Viridiplantae</taxon>
        <taxon>Streptophyta</taxon>
        <taxon>Embryophyta</taxon>
        <taxon>Tracheophyta</taxon>
        <taxon>Spermatophyta</taxon>
        <taxon>Magnoliopsida</taxon>
        <taxon>Liliopsida</taxon>
        <taxon>Zingiberales</taxon>
        <taxon>Musaceae</taxon>
        <taxon>Musa</taxon>
    </lineage>
</organism>